<reference evidence="1 2" key="1">
    <citation type="submission" date="2016-07" db="EMBL/GenBank/DDBJ databases">
        <title>Detection of Helicobacter winghamensis from caecal content of red fox (Vulpes vulpes).</title>
        <authorList>
            <person name="Zanoni R.G."/>
            <person name="Florio D."/>
            <person name="Caffara M."/>
            <person name="Renzi M."/>
            <person name="Parisi A."/>
            <person name="Pasquali F."/>
            <person name="Manfreda G."/>
        </authorList>
    </citation>
    <scope>NUCLEOTIDE SEQUENCE [LARGE SCALE GENOMIC DNA]</scope>
    <source>
        <strain evidence="1 2">295_13</strain>
    </source>
</reference>
<accession>A0A2N3PK57</accession>
<dbReference type="GeneID" id="97289885"/>
<gene>
    <name evidence="1" type="ORF">BCM31_01030</name>
</gene>
<evidence type="ECO:0000313" key="1">
    <source>
        <dbReference type="EMBL" id="PKT81802.1"/>
    </source>
</evidence>
<name>A0A2N3PK57_9HELI</name>
<dbReference type="RefSeq" id="WP_006802342.1">
    <property type="nucleotide sequence ID" value="NZ_CABKOI010000020.1"/>
</dbReference>
<sequence>MQVGDKNNQMWGLLSQAYDQNKSSNLTGFTNKSDSNSVFSTKETQRAQGIDALFDTANTNTTTREIEDVLTLSHDFTKMRDFAKDFSINGNLSELGDAMMQNGILSKEEKMGFDVLYKFNPSLDSTQTQNILQNANLSKENLNLLSNVDRKISAVRYFGNF</sequence>
<dbReference type="AlphaFoldDB" id="A0A2N3PK57"/>
<keyword evidence="2" id="KW-1185">Reference proteome</keyword>
<organism evidence="1 2">
    <name type="scientific">Helicobacter winghamensis</name>
    <dbReference type="NCBI Taxonomy" id="157268"/>
    <lineage>
        <taxon>Bacteria</taxon>
        <taxon>Pseudomonadati</taxon>
        <taxon>Campylobacterota</taxon>
        <taxon>Epsilonproteobacteria</taxon>
        <taxon>Campylobacterales</taxon>
        <taxon>Helicobacteraceae</taxon>
        <taxon>Helicobacter</taxon>
    </lineage>
</organism>
<evidence type="ECO:0000313" key="2">
    <source>
        <dbReference type="Proteomes" id="UP000233350"/>
    </source>
</evidence>
<proteinExistence type="predicted"/>
<comment type="caution">
    <text evidence="1">The sequence shown here is derived from an EMBL/GenBank/DDBJ whole genome shotgun (WGS) entry which is preliminary data.</text>
</comment>
<dbReference type="EMBL" id="MBPK01000011">
    <property type="protein sequence ID" value="PKT81802.1"/>
    <property type="molecule type" value="Genomic_DNA"/>
</dbReference>
<protein>
    <submittedName>
        <fullName evidence="1">Uncharacterized protein</fullName>
    </submittedName>
</protein>
<dbReference type="OrthoDB" id="5323194at2"/>
<dbReference type="Proteomes" id="UP000233350">
    <property type="component" value="Unassembled WGS sequence"/>
</dbReference>
<dbReference type="STRING" id="556267.HWAG_00648"/>